<dbReference type="SMART" id="SM00052">
    <property type="entry name" value="EAL"/>
    <property type="match status" value="1"/>
</dbReference>
<dbReference type="CDD" id="cd01948">
    <property type="entry name" value="EAL"/>
    <property type="match status" value="1"/>
</dbReference>
<dbReference type="PANTHER" id="PTHR44757:SF2">
    <property type="entry name" value="BIOFILM ARCHITECTURE MAINTENANCE PROTEIN MBAA"/>
    <property type="match status" value="1"/>
</dbReference>
<dbReference type="EMBL" id="CP063310">
    <property type="protein sequence ID" value="QOS68477.1"/>
    <property type="molecule type" value="Genomic_DNA"/>
</dbReference>
<proteinExistence type="predicted"/>
<dbReference type="SUPFAM" id="SSF141868">
    <property type="entry name" value="EAL domain-like"/>
    <property type="match status" value="1"/>
</dbReference>
<dbReference type="InterPro" id="IPR052155">
    <property type="entry name" value="Biofilm_reg_signaling"/>
</dbReference>
<evidence type="ECO:0000313" key="1">
    <source>
        <dbReference type="EMBL" id="QOS68477.1"/>
    </source>
</evidence>
<dbReference type="Gene3D" id="3.20.20.450">
    <property type="entry name" value="EAL domain"/>
    <property type="match status" value="1"/>
</dbReference>
<name>A0A6L7IRI6_9ACTN</name>
<dbReference type="NCBIfam" id="TIGR00254">
    <property type="entry name" value="GGDEF"/>
    <property type="match status" value="1"/>
</dbReference>
<dbReference type="SMART" id="SM00267">
    <property type="entry name" value="GGDEF"/>
    <property type="match status" value="1"/>
</dbReference>
<dbReference type="InterPro" id="IPR001633">
    <property type="entry name" value="EAL_dom"/>
</dbReference>
<dbReference type="InterPro" id="IPR000160">
    <property type="entry name" value="GGDEF_dom"/>
</dbReference>
<dbReference type="Pfam" id="PF00563">
    <property type="entry name" value="EAL"/>
    <property type="match status" value="1"/>
</dbReference>
<dbReference type="PANTHER" id="PTHR44757">
    <property type="entry name" value="DIGUANYLATE CYCLASE DGCP"/>
    <property type="match status" value="1"/>
</dbReference>
<dbReference type="Gene3D" id="3.30.70.270">
    <property type="match status" value="1"/>
</dbReference>
<accession>A0A6L7IRI6</accession>
<dbReference type="PROSITE" id="PS50887">
    <property type="entry name" value="GGDEF"/>
    <property type="match status" value="1"/>
</dbReference>
<sequence>MKERGEFSRNDRIEPGSCATQDEYGVLMDTLRVSVSKHRIDDGFTLVWANSYFYEMLGTTPEEYATVYRNSPVCFYENDPQFLAILNERVVDALENGRGGYTCTTGVHTTAGELKWIKLASTFIDEYVDGCQVSYTTMTDVTDLVEARNALEKANAELERMAFVDPVTEGFNQTKFDLVARRVIDAAPAGSYALVALDLKKFKLLNEIQGTKSGDMVLRYVHGCLSDHLSGEECVGRINADAFNLLMRVERPEVMLGRIDGMVQDINRFNVGSTRPYYLSFTVGVYPIDNRRLPTTIVRDRANFARNAGKDAPNARHFTCMFYSDVDRQNLLSEQDMENRMHGALERGEFVAYFQPKQLLAKGAVGGAEALVRWIDPVRGLVPPDEFVPFFERNGFIIDVDLCVFDQVCALLASWIDQGRKPVPISVNMSRAHLRERDFVTPYERIRERYGVPASLIEFELTETLVFGDPETFMGVIDLLHACGYRCSLDDFGSGYSSLNVLKDVDIDTMKLDRAFFSAGDAAGEREWDVVESVVGLAKKLDMKTVAEGVEEPAQASRLRAMQCDMLQGYVFSRPLPVGEFEKLLFGE</sequence>
<dbReference type="InterPro" id="IPR035965">
    <property type="entry name" value="PAS-like_dom_sf"/>
</dbReference>
<evidence type="ECO:0000313" key="2">
    <source>
        <dbReference type="Proteomes" id="UP000478463"/>
    </source>
</evidence>
<dbReference type="Pfam" id="PF00990">
    <property type="entry name" value="GGDEF"/>
    <property type="match status" value="1"/>
</dbReference>
<dbReference type="PROSITE" id="PS50883">
    <property type="entry name" value="EAL"/>
    <property type="match status" value="1"/>
</dbReference>
<dbReference type="Proteomes" id="UP000478463">
    <property type="component" value="Chromosome"/>
</dbReference>
<dbReference type="SUPFAM" id="SSF55073">
    <property type="entry name" value="Nucleotide cyclase"/>
    <property type="match status" value="1"/>
</dbReference>
<gene>
    <name evidence="1" type="ORF">GS424_000975</name>
</gene>
<dbReference type="SUPFAM" id="SSF55785">
    <property type="entry name" value="PYP-like sensor domain (PAS domain)"/>
    <property type="match status" value="1"/>
</dbReference>
<dbReference type="Gene3D" id="3.30.450.20">
    <property type="entry name" value="PAS domain"/>
    <property type="match status" value="1"/>
</dbReference>
<dbReference type="KEGG" id="egd:GS424_000975"/>
<dbReference type="RefSeq" id="WP_160942156.1">
    <property type="nucleotide sequence ID" value="NZ_CP063310.1"/>
</dbReference>
<dbReference type="InterPro" id="IPR043128">
    <property type="entry name" value="Rev_trsase/Diguanyl_cyclase"/>
</dbReference>
<dbReference type="InterPro" id="IPR029787">
    <property type="entry name" value="Nucleotide_cyclase"/>
</dbReference>
<dbReference type="AlphaFoldDB" id="A0A6L7IRI6"/>
<dbReference type="InterPro" id="IPR035919">
    <property type="entry name" value="EAL_sf"/>
</dbReference>
<reference evidence="1 2" key="1">
    <citation type="submission" date="2020-10" db="EMBL/GenBank/DDBJ databases">
        <title>Eggerthella sp. nov., isolated from human feces.</title>
        <authorList>
            <person name="Yajun G."/>
        </authorList>
    </citation>
    <scope>NUCLEOTIDE SEQUENCE [LARGE SCALE GENOMIC DNA]</scope>
    <source>
        <strain evidence="1 2">HF-1101</strain>
    </source>
</reference>
<organism evidence="1 2">
    <name type="scientific">Eggerthella guodeyinii</name>
    <dbReference type="NCBI Taxonomy" id="2690837"/>
    <lineage>
        <taxon>Bacteria</taxon>
        <taxon>Bacillati</taxon>
        <taxon>Actinomycetota</taxon>
        <taxon>Coriobacteriia</taxon>
        <taxon>Eggerthellales</taxon>
        <taxon>Eggerthellaceae</taxon>
        <taxon>Eggerthella</taxon>
    </lineage>
</organism>
<protein>
    <submittedName>
        <fullName evidence="1">GGDEF domain-containing protein</fullName>
    </submittedName>
</protein>